<dbReference type="AlphaFoldDB" id="M2YHP1"/>
<accession>M2YHP1</accession>
<feature type="signal peptide" evidence="1">
    <location>
        <begin position="1"/>
        <end position="24"/>
    </location>
</feature>
<name>M2YHP1_DOTSN</name>
<keyword evidence="3" id="KW-1185">Reference proteome</keyword>
<reference evidence="3" key="1">
    <citation type="journal article" date="2012" name="PLoS Genet.">
        <title>The genomes of the fungal plant pathogens Cladosporium fulvum and Dothistroma septosporum reveal adaptation to different hosts and lifestyles but also signatures of common ancestry.</title>
        <authorList>
            <person name="de Wit P.J.G.M."/>
            <person name="van der Burgt A."/>
            <person name="Oekmen B."/>
            <person name="Stergiopoulos I."/>
            <person name="Abd-Elsalam K.A."/>
            <person name="Aerts A.L."/>
            <person name="Bahkali A.H."/>
            <person name="Beenen H.G."/>
            <person name="Chettri P."/>
            <person name="Cox M.P."/>
            <person name="Datema E."/>
            <person name="de Vries R.P."/>
            <person name="Dhillon B."/>
            <person name="Ganley A.R."/>
            <person name="Griffiths S.A."/>
            <person name="Guo Y."/>
            <person name="Hamelin R.C."/>
            <person name="Henrissat B."/>
            <person name="Kabir M.S."/>
            <person name="Jashni M.K."/>
            <person name="Kema G."/>
            <person name="Klaubauf S."/>
            <person name="Lapidus A."/>
            <person name="Levasseur A."/>
            <person name="Lindquist E."/>
            <person name="Mehrabi R."/>
            <person name="Ohm R.A."/>
            <person name="Owen T.J."/>
            <person name="Salamov A."/>
            <person name="Schwelm A."/>
            <person name="Schijlen E."/>
            <person name="Sun H."/>
            <person name="van den Burg H.A."/>
            <person name="van Ham R.C.H.J."/>
            <person name="Zhang S."/>
            <person name="Goodwin S.B."/>
            <person name="Grigoriev I.V."/>
            <person name="Collemare J."/>
            <person name="Bradshaw R.E."/>
        </authorList>
    </citation>
    <scope>NUCLEOTIDE SEQUENCE [LARGE SCALE GENOMIC DNA]</scope>
    <source>
        <strain evidence="3">NZE10 / CBS 128990</strain>
    </source>
</reference>
<dbReference type="HOGENOM" id="CLU_1777384_0_0_1"/>
<proteinExistence type="predicted"/>
<gene>
    <name evidence="2" type="ORF">DOTSEDRAFT_29644</name>
</gene>
<sequence length="146" mass="16546">MHILDIPLIISLAFLTLSIAPVDGKDHLLKAIITGCKGRNCEIPERWLQTERIDGDSRCQTFMGPWKSLLGAVNLANHPEKNPSFGNCTLYIWGEKHCKGEQLWQVNDVIHLKKGESCWYSETSGLNTLEQYKGPVRSARIVCRPW</sequence>
<reference evidence="2 3" key="2">
    <citation type="journal article" date="2012" name="PLoS Pathog.">
        <title>Diverse lifestyles and strategies of plant pathogenesis encoded in the genomes of eighteen Dothideomycetes fungi.</title>
        <authorList>
            <person name="Ohm R.A."/>
            <person name="Feau N."/>
            <person name="Henrissat B."/>
            <person name="Schoch C.L."/>
            <person name="Horwitz B.A."/>
            <person name="Barry K.W."/>
            <person name="Condon B.J."/>
            <person name="Copeland A.C."/>
            <person name="Dhillon B."/>
            <person name="Glaser F."/>
            <person name="Hesse C.N."/>
            <person name="Kosti I."/>
            <person name="LaButti K."/>
            <person name="Lindquist E.A."/>
            <person name="Lucas S."/>
            <person name="Salamov A.A."/>
            <person name="Bradshaw R.E."/>
            <person name="Ciuffetti L."/>
            <person name="Hamelin R.C."/>
            <person name="Kema G.H.J."/>
            <person name="Lawrence C."/>
            <person name="Scott J.A."/>
            <person name="Spatafora J.W."/>
            <person name="Turgeon B.G."/>
            <person name="de Wit P.J.G.M."/>
            <person name="Zhong S."/>
            <person name="Goodwin S.B."/>
            <person name="Grigoriev I.V."/>
        </authorList>
    </citation>
    <scope>NUCLEOTIDE SEQUENCE [LARGE SCALE GENOMIC DNA]</scope>
    <source>
        <strain evidence="3">NZE10 / CBS 128990</strain>
    </source>
</reference>
<evidence type="ECO:0000256" key="1">
    <source>
        <dbReference type="SAM" id="SignalP"/>
    </source>
</evidence>
<feature type="chain" id="PRO_5004029873" evidence="1">
    <location>
        <begin position="25"/>
        <end position="146"/>
    </location>
</feature>
<evidence type="ECO:0000313" key="2">
    <source>
        <dbReference type="EMBL" id="EME38044.1"/>
    </source>
</evidence>
<organism evidence="2 3">
    <name type="scientific">Dothistroma septosporum (strain NZE10 / CBS 128990)</name>
    <name type="common">Red band needle blight fungus</name>
    <name type="synonym">Mycosphaerella pini</name>
    <dbReference type="NCBI Taxonomy" id="675120"/>
    <lineage>
        <taxon>Eukaryota</taxon>
        <taxon>Fungi</taxon>
        <taxon>Dikarya</taxon>
        <taxon>Ascomycota</taxon>
        <taxon>Pezizomycotina</taxon>
        <taxon>Dothideomycetes</taxon>
        <taxon>Dothideomycetidae</taxon>
        <taxon>Mycosphaerellales</taxon>
        <taxon>Mycosphaerellaceae</taxon>
        <taxon>Dothistroma</taxon>
    </lineage>
</organism>
<evidence type="ECO:0000313" key="3">
    <source>
        <dbReference type="Proteomes" id="UP000016933"/>
    </source>
</evidence>
<protein>
    <submittedName>
        <fullName evidence="2">Uncharacterized protein</fullName>
    </submittedName>
</protein>
<dbReference type="Proteomes" id="UP000016933">
    <property type="component" value="Unassembled WGS sequence"/>
</dbReference>
<dbReference type="EMBL" id="KB446548">
    <property type="protein sequence ID" value="EME38044.1"/>
    <property type="molecule type" value="Genomic_DNA"/>
</dbReference>
<keyword evidence="1" id="KW-0732">Signal</keyword>